<dbReference type="GO" id="GO:0008889">
    <property type="term" value="F:glycerophosphodiester phosphodiesterase activity"/>
    <property type="evidence" value="ECO:0007669"/>
    <property type="project" value="UniProtKB-EC"/>
</dbReference>
<evidence type="ECO:0000313" key="2">
    <source>
        <dbReference type="EMBL" id="SJN09615.1"/>
    </source>
</evidence>
<dbReference type="OrthoDB" id="9795622at2"/>
<protein>
    <submittedName>
        <fullName evidence="2">Glycerophosphoryl diester phosphodiesterase</fullName>
        <ecNumber evidence="2">3.1.4.46</ecNumber>
    </submittedName>
</protein>
<evidence type="ECO:0000259" key="1">
    <source>
        <dbReference type="PROSITE" id="PS51704"/>
    </source>
</evidence>
<name>A0A1R4HPY2_9GAMM</name>
<dbReference type="EC" id="3.1.4.46" evidence="2"/>
<dbReference type="InterPro" id="IPR017946">
    <property type="entry name" value="PLC-like_Pdiesterase_TIM-brl"/>
</dbReference>
<sequence length="254" mass="28291">MTHPAITLPTLIAHRGYSAAAPENTLAAVRAAHEAGARWVELDVQLLGDGTPVIWHDAEVDRCSDGRGNLNTLTWPQAKVLDVGSWFGDAFADEKMASLEAMLALLNELEMGVNMEIKVNKGRDPIELVNRVLPEMLDALSPERLIVSSFDVDALKHCRTLAPKEELALGVLFGNTPREWRALCEAVDAFSIHPHWPRLKRDQADAMHQAGYQLLCYTANDPSAFNNRWEWGIASVITDEPAIFKRFLDNQRSK</sequence>
<dbReference type="RefSeq" id="WP_087105629.1">
    <property type="nucleotide sequence ID" value="NZ_FUKM01000005.1"/>
</dbReference>
<proteinExistence type="predicted"/>
<dbReference type="Pfam" id="PF03009">
    <property type="entry name" value="GDPD"/>
    <property type="match status" value="1"/>
</dbReference>
<evidence type="ECO:0000313" key="3">
    <source>
        <dbReference type="Proteomes" id="UP000196331"/>
    </source>
</evidence>
<dbReference type="PANTHER" id="PTHR46211:SF1">
    <property type="entry name" value="GLYCEROPHOSPHODIESTER PHOSPHODIESTERASE, CYTOPLASMIC"/>
    <property type="match status" value="1"/>
</dbReference>
<comment type="caution">
    <text evidence="2">The sequence shown here is derived from an EMBL/GenBank/DDBJ whole genome shotgun (WGS) entry which is preliminary data.</text>
</comment>
<dbReference type="CDD" id="cd08562">
    <property type="entry name" value="GDPD_EcUgpQ_like"/>
    <property type="match status" value="1"/>
</dbReference>
<dbReference type="PANTHER" id="PTHR46211">
    <property type="entry name" value="GLYCEROPHOSPHORYL DIESTER PHOSPHODIESTERASE"/>
    <property type="match status" value="1"/>
</dbReference>
<gene>
    <name evidence="2" type="ORF">CZ787_01890</name>
</gene>
<dbReference type="PROSITE" id="PS51704">
    <property type="entry name" value="GP_PDE"/>
    <property type="match status" value="1"/>
</dbReference>
<keyword evidence="2" id="KW-0378">Hydrolase</keyword>
<reference evidence="2 3" key="1">
    <citation type="submission" date="2017-02" db="EMBL/GenBank/DDBJ databases">
        <authorList>
            <person name="Dridi B."/>
        </authorList>
    </citation>
    <scope>NUCLEOTIDE SEQUENCE [LARGE SCALE GENOMIC DNA]</scope>
    <source>
        <strain evidence="2 3">JB380</strain>
    </source>
</reference>
<dbReference type="SUPFAM" id="SSF51695">
    <property type="entry name" value="PLC-like phosphodiesterases"/>
    <property type="match status" value="1"/>
</dbReference>
<dbReference type="Proteomes" id="UP000196331">
    <property type="component" value="Unassembled WGS sequence"/>
</dbReference>
<feature type="domain" description="GP-PDE" evidence="1">
    <location>
        <begin position="9"/>
        <end position="248"/>
    </location>
</feature>
<dbReference type="AlphaFoldDB" id="A0A1R4HPY2"/>
<accession>A0A1R4HPY2</accession>
<dbReference type="Gene3D" id="3.20.20.190">
    <property type="entry name" value="Phosphatidylinositol (PI) phosphodiesterase"/>
    <property type="match status" value="1"/>
</dbReference>
<dbReference type="EMBL" id="FUKM01000005">
    <property type="protein sequence ID" value="SJN09615.1"/>
    <property type="molecule type" value="Genomic_DNA"/>
</dbReference>
<dbReference type="InterPro" id="IPR030395">
    <property type="entry name" value="GP_PDE_dom"/>
</dbReference>
<organism evidence="2 3">
    <name type="scientific">Halomonas citrativorans</name>
    <dbReference type="NCBI Taxonomy" id="2742612"/>
    <lineage>
        <taxon>Bacteria</taxon>
        <taxon>Pseudomonadati</taxon>
        <taxon>Pseudomonadota</taxon>
        <taxon>Gammaproteobacteria</taxon>
        <taxon>Oceanospirillales</taxon>
        <taxon>Halomonadaceae</taxon>
        <taxon>Halomonas</taxon>
    </lineage>
</organism>
<dbReference type="GO" id="GO:0006629">
    <property type="term" value="P:lipid metabolic process"/>
    <property type="evidence" value="ECO:0007669"/>
    <property type="project" value="InterPro"/>
</dbReference>